<dbReference type="Proteomes" id="UP000217144">
    <property type="component" value="Chromosome"/>
</dbReference>
<proteinExistence type="predicted"/>
<dbReference type="RefSeq" id="WP_190276872.1">
    <property type="nucleotide sequence ID" value="NZ_CP016769.1"/>
</dbReference>
<reference evidence="1 2" key="1">
    <citation type="submission" date="2016-07" db="EMBL/GenBank/DDBJ databases">
        <title>High microdiversification within the ubiquitous acI lineage of Actinobacteria.</title>
        <authorList>
            <person name="Neuenschwander S.M."/>
            <person name="Salcher M."/>
            <person name="Ghai R."/>
            <person name="Pernthaler J."/>
        </authorList>
    </citation>
    <scope>NUCLEOTIDE SEQUENCE [LARGE SCALE GENOMIC DNA]</scope>
    <source>
        <strain evidence="1">MMS-21-148</strain>
    </source>
</reference>
<keyword evidence="2" id="KW-1185">Reference proteome</keyword>
<evidence type="ECO:0000313" key="2">
    <source>
        <dbReference type="Proteomes" id="UP000217144"/>
    </source>
</evidence>
<sequence length="85" mass="8576">MSTKKSDSGAATQVRISVANIATDLVFETNSSVAEVKSAVAAALAGGTALNLQDSRGHEIIVAGDKIGFVDVGVATDRRVGFGAL</sequence>
<organism evidence="1 2">
    <name type="scientific">Candidatus Planktophila lacus</name>
    <dbReference type="NCBI Taxonomy" id="1884913"/>
    <lineage>
        <taxon>Bacteria</taxon>
        <taxon>Bacillati</taxon>
        <taxon>Actinomycetota</taxon>
        <taxon>Actinomycetes</taxon>
        <taxon>Candidatus Nanopelagicales</taxon>
        <taxon>Candidatus Nanopelagicaceae</taxon>
        <taxon>Candidatus Planktophila</taxon>
    </lineage>
</organism>
<gene>
    <name evidence="1" type="ORF">A1s21148_05455</name>
</gene>
<dbReference type="Pfam" id="PF11305">
    <property type="entry name" value="DUF3107"/>
    <property type="match status" value="1"/>
</dbReference>
<dbReference type="EMBL" id="CP016769">
    <property type="protein sequence ID" value="ASY10935.1"/>
    <property type="molecule type" value="Genomic_DNA"/>
</dbReference>
<name>A0AAC9YRR4_9ACTN</name>
<dbReference type="AlphaFoldDB" id="A0AAC9YRR4"/>
<dbReference type="InterPro" id="IPR021456">
    <property type="entry name" value="DUF3107"/>
</dbReference>
<protein>
    <submittedName>
        <fullName evidence="1">DUF3107 domain-containing protein</fullName>
    </submittedName>
</protein>
<dbReference type="KEGG" id="plan:A1s21148_05455"/>
<evidence type="ECO:0000313" key="1">
    <source>
        <dbReference type="EMBL" id="ASY10935.1"/>
    </source>
</evidence>
<accession>A0AAC9YRR4</accession>